<keyword evidence="5" id="KW-0865">Zymogen</keyword>
<dbReference type="PANTHER" id="PTHR43399:SF4">
    <property type="entry name" value="CELL WALL-ASSOCIATED PROTEASE"/>
    <property type="match status" value="1"/>
</dbReference>
<dbReference type="Proteomes" id="UP001178507">
    <property type="component" value="Unassembled WGS sequence"/>
</dbReference>
<evidence type="ECO:0000259" key="10">
    <source>
        <dbReference type="Pfam" id="PF02225"/>
    </source>
</evidence>
<evidence type="ECO:0000256" key="1">
    <source>
        <dbReference type="ARBA" id="ARBA00011073"/>
    </source>
</evidence>
<accession>A0AA36HZR3</accession>
<dbReference type="InterPro" id="IPR003137">
    <property type="entry name" value="PA_domain"/>
</dbReference>
<dbReference type="EMBL" id="CAUJNA010000529">
    <property type="protein sequence ID" value="CAJ1378304.1"/>
    <property type="molecule type" value="Genomic_DNA"/>
</dbReference>
<dbReference type="Gene3D" id="2.60.40.10">
    <property type="entry name" value="Immunoglobulins"/>
    <property type="match status" value="1"/>
</dbReference>
<evidence type="ECO:0000256" key="2">
    <source>
        <dbReference type="ARBA" id="ARBA00022670"/>
    </source>
</evidence>
<keyword evidence="4" id="KW-0720">Serine protease</keyword>
<dbReference type="InterPro" id="IPR000209">
    <property type="entry name" value="Peptidase_S8/S53_dom"/>
</dbReference>
<dbReference type="PROSITE" id="PS51892">
    <property type="entry name" value="SUBTILASE"/>
    <property type="match status" value="1"/>
</dbReference>
<evidence type="ECO:0000259" key="9">
    <source>
        <dbReference type="Pfam" id="PF00082"/>
    </source>
</evidence>
<dbReference type="Gene3D" id="3.50.30.30">
    <property type="match status" value="1"/>
</dbReference>
<feature type="domain" description="PA" evidence="10">
    <location>
        <begin position="415"/>
        <end position="503"/>
    </location>
</feature>
<comment type="caution">
    <text evidence="11">The sequence shown here is derived from an EMBL/GenBank/DDBJ whole genome shotgun (WGS) entry which is preliminary data.</text>
</comment>
<dbReference type="InterPro" id="IPR036852">
    <property type="entry name" value="Peptidase_S8/S53_dom_sf"/>
</dbReference>
<dbReference type="SUPFAM" id="SSF52025">
    <property type="entry name" value="PA domain"/>
    <property type="match status" value="1"/>
</dbReference>
<dbReference type="PROSITE" id="PS00138">
    <property type="entry name" value="SUBTILASE_SER"/>
    <property type="match status" value="1"/>
</dbReference>
<reference evidence="11" key="1">
    <citation type="submission" date="2023-08" db="EMBL/GenBank/DDBJ databases">
        <authorList>
            <person name="Chen Y."/>
            <person name="Shah S."/>
            <person name="Dougan E. K."/>
            <person name="Thang M."/>
            <person name="Chan C."/>
        </authorList>
    </citation>
    <scope>NUCLEOTIDE SEQUENCE</scope>
</reference>
<comment type="catalytic activity">
    <reaction evidence="6">
        <text>Hydrolysis of proteins with broad specificity for peptide bonds, and a preference for a large uncharged residue in P1. Hydrolyzes peptide amides.</text>
        <dbReference type="EC" id="3.4.21.62"/>
    </reaction>
</comment>
<sequence>MALRFLGADGSGGSTSDAMRALEYALSFGVRISSNSWGGPETSDALRAVVQRAGEVGHLFVTAAGNGGSDVGDGSYFPCAYQKVGALCVAATTQTDQLASFSNYATEYVEIAAPGVDIISTFLESGYKSQFGTSMAVPFVSGAAALAASSFDLDGAVLRRLLIDSARSVPALEGKVGGAGRLDVRNLVLQAESHYLFWLEVSGQHAAQMSATIPANGSLSVWLRVGAESAAHGSHEASVHVAWANGTENVPVVYTYQGWPELQQQPELLEWPQVPVNATVDLSLNVTNLGNGTGRLRVKHLAFPFLNHGAENVTVAPGRSAQLRIGCAPNATGTFAGQAVLQSNSGLDPWSSVQADALEFGTVLNVSLLCTSAAPPYLEMEPFTGAAEVISATQLRAFDSVVHAEWEPLLPPGEVEAELVLPEANNSFGCAPYTSEVGGVALVRRGGCYFLLKAQMAQAAGALGVLLYDNQGPTTTPMLAMPKGGDVPDIPMFMVTQALGEDLAVRLPRVVLRWAPVRVYTSRPPTAPPASVEISISNLGSASLTWEGQPRLSFGASQDSFYTPSVSSSGFSWAELPEGSEIGLFPELNVDDGKFLYTLPFSFSFYGQMFDEVWVCSNGFLAFDAAESGAVRFALPFQRNPQQPNGIVAPFAWDLVCGTCTISAGESTDTGGCAIVQFTDMSFFDKGSIHNAGSDLVSFEVRLCRDGRIHFMYAAFPQPAAGYENAFVGLESMEGDSAIGIRSQLPFAEGKPFSVTLHPWVTAAAATRGQLVANQRAVLRYDVRSTTGYGGFIQLRAQDESGLWHSERKLRLAQDPFQFELIPGDWGPCLVQDCSNFSLGERTRHFQCQGMDGNFYSTDLCDTLCVDLLADWRDKDGESCAAYGSRGWCSDGSYGAGWPASWGAFSDHAFGGYDASMACCACGGGVRRQRPASSEMCENNVVAVDTDCDGLIDCDDSCPLDPSPMCTTGTSSSYWAQSSTSTSHSNTWTATRTTSHTATSLTTTTTLTLTMTWTTVTGTTTATTWTTVSLTTTTTTRKPAIEVMSWAPNATTQTTTTTSTTYTLSSTSTTNVCTVIVSSTSSTTITTTTVTATATSTSTQRRLNQDDTSSSPCVGCAWAFGMLWSCALLAA</sequence>
<protein>
    <recommendedName>
        <fullName evidence="7">subtilisin</fullName>
        <ecNumber evidence="7">3.4.21.62</ecNumber>
    </recommendedName>
</protein>
<dbReference type="EC" id="3.4.21.62" evidence="7"/>
<organism evidence="11 12">
    <name type="scientific">Effrenium voratum</name>
    <dbReference type="NCBI Taxonomy" id="2562239"/>
    <lineage>
        <taxon>Eukaryota</taxon>
        <taxon>Sar</taxon>
        <taxon>Alveolata</taxon>
        <taxon>Dinophyceae</taxon>
        <taxon>Suessiales</taxon>
        <taxon>Symbiodiniaceae</taxon>
        <taxon>Effrenium</taxon>
    </lineage>
</organism>
<comment type="similarity">
    <text evidence="1 8">Belongs to the peptidase S8 family.</text>
</comment>
<feature type="domain" description="Peptidase S8/S53" evidence="9">
    <location>
        <begin position="9"/>
        <end position="173"/>
    </location>
</feature>
<evidence type="ECO:0000256" key="7">
    <source>
        <dbReference type="ARBA" id="ARBA00023619"/>
    </source>
</evidence>
<comment type="caution">
    <text evidence="8">Lacks conserved residue(s) required for the propagation of feature annotation.</text>
</comment>
<dbReference type="SUPFAM" id="SSF52743">
    <property type="entry name" value="Subtilisin-like"/>
    <property type="match status" value="1"/>
</dbReference>
<evidence type="ECO:0000313" key="12">
    <source>
        <dbReference type="Proteomes" id="UP001178507"/>
    </source>
</evidence>
<dbReference type="Pfam" id="PF00082">
    <property type="entry name" value="Peptidase_S8"/>
    <property type="match status" value="1"/>
</dbReference>
<dbReference type="CDD" id="cd00538">
    <property type="entry name" value="PA"/>
    <property type="match status" value="1"/>
</dbReference>
<dbReference type="Pfam" id="PF02225">
    <property type="entry name" value="PA"/>
    <property type="match status" value="1"/>
</dbReference>
<dbReference type="InterPro" id="IPR051048">
    <property type="entry name" value="Peptidase_S8/S53_subtilisin"/>
</dbReference>
<dbReference type="InterPro" id="IPR013783">
    <property type="entry name" value="Ig-like_fold"/>
</dbReference>
<keyword evidence="2" id="KW-0645">Protease</keyword>
<evidence type="ECO:0000256" key="3">
    <source>
        <dbReference type="ARBA" id="ARBA00022801"/>
    </source>
</evidence>
<evidence type="ECO:0000256" key="5">
    <source>
        <dbReference type="ARBA" id="ARBA00023145"/>
    </source>
</evidence>
<keyword evidence="12" id="KW-1185">Reference proteome</keyword>
<dbReference type="Gene3D" id="3.40.50.200">
    <property type="entry name" value="Peptidase S8/S53 domain"/>
    <property type="match status" value="1"/>
</dbReference>
<keyword evidence="3" id="KW-0378">Hydrolase</keyword>
<evidence type="ECO:0000313" key="11">
    <source>
        <dbReference type="EMBL" id="CAJ1378304.1"/>
    </source>
</evidence>
<name>A0AA36HZR3_9DINO</name>
<evidence type="ECO:0000256" key="8">
    <source>
        <dbReference type="PROSITE-ProRule" id="PRU01240"/>
    </source>
</evidence>
<proteinExistence type="inferred from homology"/>
<dbReference type="InterPro" id="IPR023828">
    <property type="entry name" value="Peptidase_S8_Ser-AS"/>
</dbReference>
<evidence type="ECO:0000256" key="4">
    <source>
        <dbReference type="ARBA" id="ARBA00022825"/>
    </source>
</evidence>
<dbReference type="AlphaFoldDB" id="A0AA36HZR3"/>
<dbReference type="PANTHER" id="PTHR43399">
    <property type="entry name" value="SUBTILISIN-RELATED"/>
    <property type="match status" value="1"/>
</dbReference>
<dbReference type="GO" id="GO:0006508">
    <property type="term" value="P:proteolysis"/>
    <property type="evidence" value="ECO:0007669"/>
    <property type="project" value="UniProtKB-KW"/>
</dbReference>
<evidence type="ECO:0000256" key="6">
    <source>
        <dbReference type="ARBA" id="ARBA00023529"/>
    </source>
</evidence>
<dbReference type="GO" id="GO:0004252">
    <property type="term" value="F:serine-type endopeptidase activity"/>
    <property type="evidence" value="ECO:0007669"/>
    <property type="project" value="UniProtKB-EC"/>
</dbReference>
<dbReference type="InterPro" id="IPR046450">
    <property type="entry name" value="PA_dom_sf"/>
</dbReference>
<gene>
    <name evidence="11" type="ORF">EVOR1521_LOCUS6877</name>
</gene>